<evidence type="ECO:0000259" key="1">
    <source>
        <dbReference type="Pfam" id="PF10030"/>
    </source>
</evidence>
<keyword evidence="3" id="KW-1185">Reference proteome</keyword>
<accession>A0ABV8UPQ7</accession>
<comment type="caution">
    <text evidence="2">The sequence shown here is derived from an EMBL/GenBank/DDBJ whole genome shotgun (WGS) entry which is preliminary data.</text>
</comment>
<dbReference type="Proteomes" id="UP001595799">
    <property type="component" value="Unassembled WGS sequence"/>
</dbReference>
<sequence length="291" mass="32556">MLIGLLFLAACAGPRPAPEPESHPPVSYPPQAKERILSIAYREWLEFGRPVLDQTGSEAEQLRQGYEEGDPQVFAHLQAYWNAVRPEYAGYVREQRRRYRSGVEEGLWAGEPWSAAFISYVMRSAGIDLADFEWDAGHRNYVDAAIRSARHYGREAVFQPYEITDYAPQVGDLVCSDRTMPASQRIRTLAERVAEMGSDRGMHCDIVVHTMTGRIAVIGGNVRDAVTLSFLPTDRQGRLIPWQPADGPETRAFFTVLRTNIPDPSGGFPVPRGLKEAEQLLQRAERSPVSG</sequence>
<feature type="domain" description="DUF2272" evidence="1">
    <location>
        <begin position="110"/>
        <end position="257"/>
    </location>
</feature>
<evidence type="ECO:0000313" key="3">
    <source>
        <dbReference type="Proteomes" id="UP001595799"/>
    </source>
</evidence>
<dbReference type="Pfam" id="PF10030">
    <property type="entry name" value="DUF2272"/>
    <property type="match status" value="1"/>
</dbReference>
<reference evidence="3" key="1">
    <citation type="journal article" date="2019" name="Int. J. Syst. Evol. Microbiol.">
        <title>The Global Catalogue of Microorganisms (GCM) 10K type strain sequencing project: providing services to taxonomists for standard genome sequencing and annotation.</title>
        <authorList>
            <consortium name="The Broad Institute Genomics Platform"/>
            <consortium name="The Broad Institute Genome Sequencing Center for Infectious Disease"/>
            <person name="Wu L."/>
            <person name="Ma J."/>
        </authorList>
    </citation>
    <scope>NUCLEOTIDE SEQUENCE [LARGE SCALE GENOMIC DNA]</scope>
    <source>
        <strain evidence="3">CECT 8472</strain>
    </source>
</reference>
<organism evidence="2 3">
    <name type="scientific">Fodinicurvata halophila</name>
    <dbReference type="NCBI Taxonomy" id="1419723"/>
    <lineage>
        <taxon>Bacteria</taxon>
        <taxon>Pseudomonadati</taxon>
        <taxon>Pseudomonadota</taxon>
        <taxon>Alphaproteobacteria</taxon>
        <taxon>Rhodospirillales</taxon>
        <taxon>Rhodovibrionaceae</taxon>
        <taxon>Fodinicurvata</taxon>
    </lineage>
</organism>
<proteinExistence type="predicted"/>
<name>A0ABV8UPQ7_9PROT</name>
<gene>
    <name evidence="2" type="ORF">ACFOW6_16730</name>
</gene>
<dbReference type="EMBL" id="JBHSCW010000011">
    <property type="protein sequence ID" value="MFC4353195.1"/>
    <property type="molecule type" value="Genomic_DNA"/>
</dbReference>
<evidence type="ECO:0000313" key="2">
    <source>
        <dbReference type="EMBL" id="MFC4353195.1"/>
    </source>
</evidence>
<dbReference type="RefSeq" id="WP_382423570.1">
    <property type="nucleotide sequence ID" value="NZ_JBHSCW010000011.1"/>
</dbReference>
<protein>
    <submittedName>
        <fullName evidence="2">DUF2272 domain-containing protein</fullName>
    </submittedName>
</protein>
<dbReference type="InterPro" id="IPR019262">
    <property type="entry name" value="DUF2272"/>
</dbReference>